<dbReference type="GO" id="GO:0008237">
    <property type="term" value="F:metallopeptidase activity"/>
    <property type="evidence" value="ECO:0007669"/>
    <property type="project" value="InterPro"/>
</dbReference>
<proteinExistence type="predicted"/>
<dbReference type="Proteomes" id="UP001168972">
    <property type="component" value="Unassembled WGS sequence"/>
</dbReference>
<accession>A0AA39C8B2</accession>
<reference evidence="2" key="2">
    <citation type="submission" date="2023-03" db="EMBL/GenBank/DDBJ databases">
        <authorList>
            <person name="Inwood S.N."/>
            <person name="Skelly J.G."/>
            <person name="Guhlin J."/>
            <person name="Harrop T.W.R."/>
            <person name="Goldson S.G."/>
            <person name="Dearden P.K."/>
        </authorList>
    </citation>
    <scope>NUCLEOTIDE SEQUENCE</scope>
    <source>
        <strain evidence="2">Lincoln</strain>
        <tissue evidence="2">Whole body</tissue>
    </source>
</reference>
<dbReference type="SUPFAM" id="SSF55486">
    <property type="entry name" value="Metalloproteases ('zincins'), catalytic domain"/>
    <property type="match status" value="1"/>
</dbReference>
<evidence type="ECO:0000313" key="2">
    <source>
        <dbReference type="EMBL" id="KAK0159772.1"/>
    </source>
</evidence>
<keyword evidence="3" id="KW-1185">Reference proteome</keyword>
<keyword evidence="1" id="KW-0732">Signal</keyword>
<sequence length="530" mass="60918">MMNLFYFALFCQFLLQLTSGINNNYKKCDPTDEVTLRLNILAPKELIFNLKKTDTFLANNNLPIFTVKGDKPDQLIPEKNVMNKLGRFTTYQDRELSSAAVYFHQRCEFDGIIDTRFIIRNLSIDSIDNTIQVYSEQNLGVQKRNDRYQHRRSISTENQVNKTIFFTDDDKLNPTRGNLINKTESSTRVKRDLPDIVYLKVLLIVGPDIVKELYGNADNQYTPIVSYLLTQFNNIDMLYSKIERPKIKINVAAIIMGLNEESFPFLKGCYKPMNNYGVSQIYLDISCIDSAIQLYVQTNLKLIPPNSYDMAIYITSLPLWYDKINAEVIGTTNPLEAGPYILRQSSQLRVPSIIFRDTKDFATFVSLAHEIAHALGYPLHDQAPFVDENGVCCSFIMRPHGFYCKNCLSWSPDIIQHFEEFFSSRDGCFFTDKPISLEKPLPQKLSSANLQCQCYGFKRAKISKWSFIDNFCRINKICDNNLHCIDDNGNIHTAPYPHDGTQCGKSNNKVEKVCWSRTCVPISYQDNIDN</sequence>
<dbReference type="EMBL" id="JAQQBR010001836">
    <property type="protein sequence ID" value="KAK0159772.1"/>
    <property type="molecule type" value="Genomic_DNA"/>
</dbReference>
<protein>
    <recommendedName>
        <fullName evidence="4">Peptidase M12B domain-containing protein</fullName>
    </recommendedName>
</protein>
<gene>
    <name evidence="2" type="ORF">PV327_010849</name>
</gene>
<feature type="chain" id="PRO_5041379025" description="Peptidase M12B domain-containing protein" evidence="1">
    <location>
        <begin position="21"/>
        <end position="530"/>
    </location>
</feature>
<dbReference type="InterPro" id="IPR024079">
    <property type="entry name" value="MetalloPept_cat_dom_sf"/>
</dbReference>
<evidence type="ECO:0000313" key="3">
    <source>
        <dbReference type="Proteomes" id="UP001168972"/>
    </source>
</evidence>
<evidence type="ECO:0008006" key="4">
    <source>
        <dbReference type="Google" id="ProtNLM"/>
    </source>
</evidence>
<feature type="signal peptide" evidence="1">
    <location>
        <begin position="1"/>
        <end position="20"/>
    </location>
</feature>
<comment type="caution">
    <text evidence="2">The sequence shown here is derived from an EMBL/GenBank/DDBJ whole genome shotgun (WGS) entry which is preliminary data.</text>
</comment>
<dbReference type="AlphaFoldDB" id="A0AA39C8B2"/>
<organism evidence="2 3">
    <name type="scientific">Microctonus hyperodae</name>
    <name type="common">Parasitoid wasp</name>
    <dbReference type="NCBI Taxonomy" id="165561"/>
    <lineage>
        <taxon>Eukaryota</taxon>
        <taxon>Metazoa</taxon>
        <taxon>Ecdysozoa</taxon>
        <taxon>Arthropoda</taxon>
        <taxon>Hexapoda</taxon>
        <taxon>Insecta</taxon>
        <taxon>Pterygota</taxon>
        <taxon>Neoptera</taxon>
        <taxon>Endopterygota</taxon>
        <taxon>Hymenoptera</taxon>
        <taxon>Apocrita</taxon>
        <taxon>Ichneumonoidea</taxon>
        <taxon>Braconidae</taxon>
        <taxon>Euphorinae</taxon>
        <taxon>Microctonus</taxon>
    </lineage>
</organism>
<reference evidence="2" key="1">
    <citation type="journal article" date="2023" name="bioRxiv">
        <title>Scaffold-level genome assemblies of two parasitoid biocontrol wasps reveal the parthenogenesis mechanism and an associated novel virus.</title>
        <authorList>
            <person name="Inwood S."/>
            <person name="Skelly J."/>
            <person name="Guhlin J."/>
            <person name="Harrop T."/>
            <person name="Goldson S."/>
            <person name="Dearden P."/>
        </authorList>
    </citation>
    <scope>NUCLEOTIDE SEQUENCE</scope>
    <source>
        <strain evidence="2">Lincoln</strain>
        <tissue evidence="2">Whole body</tissue>
    </source>
</reference>
<evidence type="ECO:0000256" key="1">
    <source>
        <dbReference type="SAM" id="SignalP"/>
    </source>
</evidence>
<dbReference type="Gene3D" id="3.40.390.10">
    <property type="entry name" value="Collagenase (Catalytic Domain)"/>
    <property type="match status" value="1"/>
</dbReference>
<name>A0AA39C8B2_MICHY</name>